<dbReference type="Proteomes" id="UP000015106">
    <property type="component" value="Chromosome 6"/>
</dbReference>
<evidence type="ECO:0000313" key="2">
    <source>
        <dbReference type="Proteomes" id="UP000015106"/>
    </source>
</evidence>
<name>A0A8R7QU04_TRIUA</name>
<sequence>MEVRGFPSLWCDWMDSIFQSSMSAVVLNGVPGRWIKCKKGLRQGDPLSPYLFLLVADVL</sequence>
<keyword evidence="2" id="KW-1185">Reference proteome</keyword>
<evidence type="ECO:0000313" key="1">
    <source>
        <dbReference type="EnsemblPlants" id="TuG1812G0600004391.01.T01.cds402662"/>
    </source>
</evidence>
<proteinExistence type="predicted"/>
<reference evidence="1" key="3">
    <citation type="submission" date="2022-06" db="UniProtKB">
        <authorList>
            <consortium name="EnsemblPlants"/>
        </authorList>
    </citation>
    <scope>IDENTIFICATION</scope>
</reference>
<dbReference type="EnsemblPlants" id="TuG1812G0600004391.01.T01">
    <property type="protein sequence ID" value="TuG1812G0600004391.01.T01.cds402662"/>
    <property type="gene ID" value="TuG1812G0600004391.01"/>
</dbReference>
<dbReference type="AlphaFoldDB" id="A0A8R7QU04"/>
<reference evidence="2" key="1">
    <citation type="journal article" date="2013" name="Nature">
        <title>Draft genome of the wheat A-genome progenitor Triticum urartu.</title>
        <authorList>
            <person name="Ling H.Q."/>
            <person name="Zhao S."/>
            <person name="Liu D."/>
            <person name="Wang J."/>
            <person name="Sun H."/>
            <person name="Zhang C."/>
            <person name="Fan H."/>
            <person name="Li D."/>
            <person name="Dong L."/>
            <person name="Tao Y."/>
            <person name="Gao C."/>
            <person name="Wu H."/>
            <person name="Li Y."/>
            <person name="Cui Y."/>
            <person name="Guo X."/>
            <person name="Zheng S."/>
            <person name="Wang B."/>
            <person name="Yu K."/>
            <person name="Liang Q."/>
            <person name="Yang W."/>
            <person name="Lou X."/>
            <person name="Chen J."/>
            <person name="Feng M."/>
            <person name="Jian J."/>
            <person name="Zhang X."/>
            <person name="Luo G."/>
            <person name="Jiang Y."/>
            <person name="Liu J."/>
            <person name="Wang Z."/>
            <person name="Sha Y."/>
            <person name="Zhang B."/>
            <person name="Wu H."/>
            <person name="Tang D."/>
            <person name="Shen Q."/>
            <person name="Xue P."/>
            <person name="Zou S."/>
            <person name="Wang X."/>
            <person name="Liu X."/>
            <person name="Wang F."/>
            <person name="Yang Y."/>
            <person name="An X."/>
            <person name="Dong Z."/>
            <person name="Zhang K."/>
            <person name="Zhang X."/>
            <person name="Luo M.C."/>
            <person name="Dvorak J."/>
            <person name="Tong Y."/>
            <person name="Wang J."/>
            <person name="Yang H."/>
            <person name="Li Z."/>
            <person name="Wang D."/>
            <person name="Zhang A."/>
            <person name="Wang J."/>
        </authorList>
    </citation>
    <scope>NUCLEOTIDE SEQUENCE</scope>
    <source>
        <strain evidence="2">cv. G1812</strain>
    </source>
</reference>
<protein>
    <recommendedName>
        <fullName evidence="3">Reverse transcriptase domain-containing protein</fullName>
    </recommendedName>
</protein>
<organism evidence="1 2">
    <name type="scientific">Triticum urartu</name>
    <name type="common">Red wild einkorn</name>
    <name type="synonym">Crithodium urartu</name>
    <dbReference type="NCBI Taxonomy" id="4572"/>
    <lineage>
        <taxon>Eukaryota</taxon>
        <taxon>Viridiplantae</taxon>
        <taxon>Streptophyta</taxon>
        <taxon>Embryophyta</taxon>
        <taxon>Tracheophyta</taxon>
        <taxon>Spermatophyta</taxon>
        <taxon>Magnoliopsida</taxon>
        <taxon>Liliopsida</taxon>
        <taxon>Poales</taxon>
        <taxon>Poaceae</taxon>
        <taxon>BOP clade</taxon>
        <taxon>Pooideae</taxon>
        <taxon>Triticodae</taxon>
        <taxon>Triticeae</taxon>
        <taxon>Triticinae</taxon>
        <taxon>Triticum</taxon>
    </lineage>
</organism>
<dbReference type="Gramene" id="TuG1812G0600004391.01.T01">
    <property type="protein sequence ID" value="TuG1812G0600004391.01.T01.cds402662"/>
    <property type="gene ID" value="TuG1812G0600004391.01"/>
</dbReference>
<accession>A0A8R7QU04</accession>
<reference evidence="1" key="2">
    <citation type="submission" date="2018-03" db="EMBL/GenBank/DDBJ databases">
        <title>The Triticum urartu genome reveals the dynamic nature of wheat genome evolution.</title>
        <authorList>
            <person name="Ling H."/>
            <person name="Ma B."/>
            <person name="Shi X."/>
            <person name="Liu H."/>
            <person name="Dong L."/>
            <person name="Sun H."/>
            <person name="Cao Y."/>
            <person name="Gao Q."/>
            <person name="Zheng S."/>
            <person name="Li Y."/>
            <person name="Yu Y."/>
            <person name="Du H."/>
            <person name="Qi M."/>
            <person name="Li Y."/>
            <person name="Yu H."/>
            <person name="Cui Y."/>
            <person name="Wang N."/>
            <person name="Chen C."/>
            <person name="Wu H."/>
            <person name="Zhao Y."/>
            <person name="Zhang J."/>
            <person name="Li Y."/>
            <person name="Zhou W."/>
            <person name="Zhang B."/>
            <person name="Hu W."/>
            <person name="Eijk M."/>
            <person name="Tang J."/>
            <person name="Witsenboer H."/>
            <person name="Zhao S."/>
            <person name="Li Z."/>
            <person name="Zhang A."/>
            <person name="Wang D."/>
            <person name="Liang C."/>
        </authorList>
    </citation>
    <scope>NUCLEOTIDE SEQUENCE [LARGE SCALE GENOMIC DNA]</scope>
    <source>
        <strain evidence="1">cv. G1812</strain>
    </source>
</reference>
<evidence type="ECO:0008006" key="3">
    <source>
        <dbReference type="Google" id="ProtNLM"/>
    </source>
</evidence>